<feature type="compositionally biased region" description="Basic residues" evidence="1">
    <location>
        <begin position="24"/>
        <end position="34"/>
    </location>
</feature>
<name>A0ABD0P3W1_CIRMR</name>
<evidence type="ECO:0000313" key="2">
    <source>
        <dbReference type="EMBL" id="KAL0168788.1"/>
    </source>
</evidence>
<accession>A0ABD0P3W1</accession>
<reference evidence="2 3" key="1">
    <citation type="submission" date="2024-05" db="EMBL/GenBank/DDBJ databases">
        <title>Genome sequencing and assembly of Indian major carp, Cirrhinus mrigala (Hamilton, 1822).</title>
        <authorList>
            <person name="Mohindra V."/>
            <person name="Chowdhury L.M."/>
            <person name="Lal K."/>
            <person name="Jena J.K."/>
        </authorList>
    </citation>
    <scope>NUCLEOTIDE SEQUENCE [LARGE SCALE GENOMIC DNA]</scope>
    <source>
        <strain evidence="2">CM1030</strain>
        <tissue evidence="2">Blood</tissue>
    </source>
</reference>
<sequence length="81" mass="9171">MVLEPSEPNAVEGPEQNKPDVAKLGRKKRNKHLLHGSSGPLETSRVSREHDFEKSLDGPSRKSKRRSVCLDNADKRRKRAQ</sequence>
<evidence type="ECO:0000313" key="3">
    <source>
        <dbReference type="Proteomes" id="UP001529510"/>
    </source>
</evidence>
<gene>
    <name evidence="2" type="ORF">M9458_037010</name>
</gene>
<protein>
    <submittedName>
        <fullName evidence="2">Uncharacterized protein</fullName>
    </submittedName>
</protein>
<feature type="compositionally biased region" description="Basic and acidic residues" evidence="1">
    <location>
        <begin position="45"/>
        <end position="60"/>
    </location>
</feature>
<dbReference type="Proteomes" id="UP001529510">
    <property type="component" value="Unassembled WGS sequence"/>
</dbReference>
<feature type="non-terminal residue" evidence="2">
    <location>
        <position position="81"/>
    </location>
</feature>
<dbReference type="EMBL" id="JAMKFB020000018">
    <property type="protein sequence ID" value="KAL0168788.1"/>
    <property type="molecule type" value="Genomic_DNA"/>
</dbReference>
<keyword evidence="3" id="KW-1185">Reference proteome</keyword>
<proteinExistence type="predicted"/>
<comment type="caution">
    <text evidence="2">The sequence shown here is derived from an EMBL/GenBank/DDBJ whole genome shotgun (WGS) entry which is preliminary data.</text>
</comment>
<dbReference type="AlphaFoldDB" id="A0ABD0P3W1"/>
<evidence type="ECO:0000256" key="1">
    <source>
        <dbReference type="SAM" id="MobiDB-lite"/>
    </source>
</evidence>
<organism evidence="2 3">
    <name type="scientific">Cirrhinus mrigala</name>
    <name type="common">Mrigala</name>
    <dbReference type="NCBI Taxonomy" id="683832"/>
    <lineage>
        <taxon>Eukaryota</taxon>
        <taxon>Metazoa</taxon>
        <taxon>Chordata</taxon>
        <taxon>Craniata</taxon>
        <taxon>Vertebrata</taxon>
        <taxon>Euteleostomi</taxon>
        <taxon>Actinopterygii</taxon>
        <taxon>Neopterygii</taxon>
        <taxon>Teleostei</taxon>
        <taxon>Ostariophysi</taxon>
        <taxon>Cypriniformes</taxon>
        <taxon>Cyprinidae</taxon>
        <taxon>Labeoninae</taxon>
        <taxon>Labeonini</taxon>
        <taxon>Cirrhinus</taxon>
    </lineage>
</organism>
<feature type="region of interest" description="Disordered" evidence="1">
    <location>
        <begin position="1"/>
        <end position="81"/>
    </location>
</feature>